<accession>A0A0H5NUD9</accession>
<organism evidence="2 3">
    <name type="scientific">Nocardia farcinica</name>
    <dbReference type="NCBI Taxonomy" id="37329"/>
    <lineage>
        <taxon>Bacteria</taxon>
        <taxon>Bacillati</taxon>
        <taxon>Actinomycetota</taxon>
        <taxon>Actinomycetes</taxon>
        <taxon>Mycobacteriales</taxon>
        <taxon>Nocardiaceae</taxon>
        <taxon>Nocardia</taxon>
    </lineage>
</organism>
<dbReference type="SUPFAM" id="SSF82607">
    <property type="entry name" value="YbaB-like"/>
    <property type="match status" value="1"/>
</dbReference>
<dbReference type="AlphaFoldDB" id="A0A0H5NUD9"/>
<evidence type="ECO:0000256" key="1">
    <source>
        <dbReference type="SAM" id="MobiDB-lite"/>
    </source>
</evidence>
<dbReference type="InterPro" id="IPR004401">
    <property type="entry name" value="YbaB/EbfC"/>
</dbReference>
<dbReference type="Proteomes" id="UP000057820">
    <property type="component" value="Chromosome 1"/>
</dbReference>
<dbReference type="GeneID" id="61131631"/>
<reference evidence="3" key="1">
    <citation type="submission" date="2015-03" db="EMBL/GenBank/DDBJ databases">
        <authorList>
            <consortium name="Pathogen Informatics"/>
        </authorList>
    </citation>
    <scope>NUCLEOTIDE SEQUENCE [LARGE SCALE GENOMIC DNA]</scope>
    <source>
        <strain evidence="3">NCTC11134</strain>
    </source>
</reference>
<gene>
    <name evidence="2" type="ORF">ERS450000_03317</name>
</gene>
<dbReference type="Pfam" id="PF02575">
    <property type="entry name" value="YbaB_DNA_bd"/>
    <property type="match status" value="1"/>
</dbReference>
<dbReference type="KEGG" id="nfr:ERS450000_03317"/>
<feature type="region of interest" description="Disordered" evidence="1">
    <location>
        <begin position="116"/>
        <end position="170"/>
    </location>
</feature>
<dbReference type="RefSeq" id="WP_011207332.1">
    <property type="nucleotide sequence ID" value="NZ_CAACYE020000001.1"/>
</dbReference>
<protein>
    <submittedName>
        <fullName evidence="2">Uncharacterized BCR, YbaB family COG0718</fullName>
    </submittedName>
</protein>
<evidence type="ECO:0000313" key="2">
    <source>
        <dbReference type="EMBL" id="CRY79092.1"/>
    </source>
</evidence>
<proteinExistence type="predicted"/>
<dbReference type="EMBL" id="LN868938">
    <property type="protein sequence ID" value="CRY79092.1"/>
    <property type="molecule type" value="Genomic_DNA"/>
</dbReference>
<evidence type="ECO:0000313" key="3">
    <source>
        <dbReference type="Proteomes" id="UP000057820"/>
    </source>
</evidence>
<dbReference type="Gene3D" id="3.30.1310.10">
    <property type="entry name" value="Nucleoid-associated protein YbaB-like domain"/>
    <property type="match status" value="1"/>
</dbReference>
<dbReference type="InterPro" id="IPR036894">
    <property type="entry name" value="YbaB-like_sf"/>
</dbReference>
<name>A0A0H5NUD9_NOCFR</name>
<dbReference type="GO" id="GO:0003677">
    <property type="term" value="F:DNA binding"/>
    <property type="evidence" value="ECO:0007669"/>
    <property type="project" value="InterPro"/>
</dbReference>
<sequence length="170" mass="18082">MPKDFAEAATADILDGFAAQMRAIATAAEQRAELTATAYAQGKRVKVTVNADGAVLETRFSADIGDLDYDEIARAVTAAAQEAAKEAARKAQELLAPVAEQRARMPKLSDLIDGMPDLESHRPSIPPASMAPLSAREQPTADPMPAGSEPVEDYESWRAARATGVTDEGW</sequence>